<comment type="caution">
    <text evidence="4">The sequence shown here is derived from an EMBL/GenBank/DDBJ whole genome shotgun (WGS) entry which is preliminary data.</text>
</comment>
<keyword evidence="2" id="KW-0732">Signal</keyword>
<dbReference type="SMART" id="SM00327">
    <property type="entry name" value="VWA"/>
    <property type="match status" value="1"/>
</dbReference>
<protein>
    <recommendedName>
        <fullName evidence="3">VWFA domain-containing protein</fullName>
    </recommendedName>
</protein>
<dbReference type="RefSeq" id="WP_016390891.1">
    <property type="nucleotide sequence ID" value="NZ_KE646810.1"/>
</dbReference>
<dbReference type="SUPFAM" id="SSF53300">
    <property type="entry name" value="vWA-like"/>
    <property type="match status" value="1"/>
</dbReference>
<evidence type="ECO:0000256" key="1">
    <source>
        <dbReference type="SAM" id="Phobius"/>
    </source>
</evidence>
<organism evidence="4 5">
    <name type="scientific">Cycloclasticus pugetii</name>
    <dbReference type="NCBI Taxonomy" id="34068"/>
    <lineage>
        <taxon>Bacteria</taxon>
        <taxon>Pseudomonadati</taxon>
        <taxon>Pseudomonadota</taxon>
        <taxon>Gammaproteobacteria</taxon>
        <taxon>Thiotrichales</taxon>
        <taxon>Piscirickettsiaceae</taxon>
        <taxon>Cycloclasticus</taxon>
    </lineage>
</organism>
<dbReference type="Proteomes" id="UP000015462">
    <property type="component" value="Unassembled WGS sequence"/>
</dbReference>
<dbReference type="InterPro" id="IPR002035">
    <property type="entry name" value="VWF_A"/>
</dbReference>
<accession>A0AB33Z091</accession>
<dbReference type="Gene3D" id="3.40.50.410">
    <property type="entry name" value="von Willebrand factor, type A domain"/>
    <property type="match status" value="1"/>
</dbReference>
<evidence type="ECO:0000313" key="4">
    <source>
        <dbReference type="EMBL" id="EPD12474.1"/>
    </source>
</evidence>
<proteinExistence type="predicted"/>
<keyword evidence="1" id="KW-0472">Membrane</keyword>
<dbReference type="InterPro" id="IPR036465">
    <property type="entry name" value="vWFA_dom_sf"/>
</dbReference>
<keyword evidence="5" id="KW-1185">Reference proteome</keyword>
<dbReference type="Pfam" id="PF00092">
    <property type="entry name" value="VWA"/>
    <property type="match status" value="1"/>
</dbReference>
<reference evidence="4 5" key="1">
    <citation type="journal article" date="2013" name="Genome Announc.">
        <title>Genome Sequence of the Pyrene- and Fluoranthene-Degrading Bacterium Cycloclasticus sp. Strain PY97M.</title>
        <authorList>
            <person name="Cui Z."/>
            <person name="Xu G."/>
            <person name="Li Q."/>
            <person name="Gao W."/>
            <person name="Zheng L."/>
        </authorList>
    </citation>
    <scope>NUCLEOTIDE SEQUENCE [LARGE SCALE GENOMIC DNA]</scope>
    <source>
        <strain evidence="4 5">PY97M</strain>
    </source>
</reference>
<name>A0AB33Z091_9GAMM</name>
<evidence type="ECO:0000259" key="3">
    <source>
        <dbReference type="PROSITE" id="PS50234"/>
    </source>
</evidence>
<feature type="domain" description="VWFA" evidence="3">
    <location>
        <begin position="34"/>
        <end position="219"/>
    </location>
</feature>
<feature type="signal peptide" evidence="2">
    <location>
        <begin position="1"/>
        <end position="24"/>
    </location>
</feature>
<dbReference type="AlphaFoldDB" id="A0AB33Z091"/>
<feature type="chain" id="PRO_5044189012" description="VWFA domain-containing protein" evidence="2">
    <location>
        <begin position="25"/>
        <end position="521"/>
    </location>
</feature>
<evidence type="ECO:0000313" key="5">
    <source>
        <dbReference type="Proteomes" id="UP000015462"/>
    </source>
</evidence>
<keyword evidence="1" id="KW-1133">Transmembrane helix</keyword>
<dbReference type="CDD" id="cd00198">
    <property type="entry name" value="vWFA"/>
    <property type="match status" value="1"/>
</dbReference>
<sequence>MKKITHFSLTCLLLFALMVTSVQAVDFNKNNAIEVRVLVDVSERMKISDPENHRISALKLFINLLPNNANVGIWMFDEMPTEIMKVGKSGISWKTQALKNVEKIQSSNKTGDIEKALAVASLDWVEKDKNARRHIVLLSDGKVTSGKLMKDNVASKERILNYQVARLKEVDVSVHTVGFSDDADLGFLETVANETLGWFDVAKTAAQLERALLRVSKRLVERNSIPLIANTFTVDETVRQFTAVVFRKKGFGTTQLDDPEGMDFGRSSNRSGVSWHREKKYDIVTVTKPMAGEWRLIAAADPDNEIFITTNLQMAVENMPKEIFSGSDTRIRMLMTDKGKLLKNSNMLDVIDATVEIINQRGDKEVLPMQLDMINGGYFFVDIGKNLKVGPYELIVRAAGNTFERIETLSFYVKQKPKVNYVEINPVFDKVLEQAGIVLPEEGLTEQQIFQCPDLSSIVAGGEGELEPVVESVEEASNWALTSGVVLLVNIVLAVAGFFGFKLFKKKMTVKDEQLSKTLGV</sequence>
<evidence type="ECO:0000256" key="2">
    <source>
        <dbReference type="SAM" id="SignalP"/>
    </source>
</evidence>
<keyword evidence="1" id="KW-0812">Transmembrane</keyword>
<dbReference type="PROSITE" id="PS50234">
    <property type="entry name" value="VWFA"/>
    <property type="match status" value="1"/>
</dbReference>
<dbReference type="EMBL" id="ASHL01000010">
    <property type="protein sequence ID" value="EPD12474.1"/>
    <property type="molecule type" value="Genomic_DNA"/>
</dbReference>
<feature type="transmembrane region" description="Helical" evidence="1">
    <location>
        <begin position="479"/>
        <end position="501"/>
    </location>
</feature>
<gene>
    <name evidence="4" type="ORF">L196_10149</name>
</gene>